<feature type="region of interest" description="Disordered" evidence="1">
    <location>
        <begin position="34"/>
        <end position="67"/>
    </location>
</feature>
<organism evidence="2 3">
    <name type="scientific">Myodes glareolus</name>
    <name type="common">Bank vole</name>
    <name type="synonym">Clethrionomys glareolus</name>
    <dbReference type="NCBI Taxonomy" id="447135"/>
    <lineage>
        <taxon>Eukaryota</taxon>
        <taxon>Metazoa</taxon>
        <taxon>Chordata</taxon>
        <taxon>Craniata</taxon>
        <taxon>Vertebrata</taxon>
        <taxon>Euteleostomi</taxon>
        <taxon>Mammalia</taxon>
        <taxon>Eutheria</taxon>
        <taxon>Euarchontoglires</taxon>
        <taxon>Glires</taxon>
        <taxon>Rodentia</taxon>
        <taxon>Myomorpha</taxon>
        <taxon>Muroidea</taxon>
        <taxon>Cricetidae</taxon>
        <taxon>Arvicolinae</taxon>
        <taxon>Myodes</taxon>
    </lineage>
</organism>
<dbReference type="EMBL" id="JBBHLL010000035">
    <property type="protein sequence ID" value="KAK7826313.1"/>
    <property type="molecule type" value="Genomic_DNA"/>
</dbReference>
<keyword evidence="3" id="KW-1185">Reference proteome</keyword>
<evidence type="ECO:0000256" key="1">
    <source>
        <dbReference type="SAM" id="MobiDB-lite"/>
    </source>
</evidence>
<protein>
    <submittedName>
        <fullName evidence="2">Uncharacterized protein</fullName>
    </submittedName>
</protein>
<sequence length="110" mass="11934">CILAPGPFPGLASLLGTFLGLRLRALREQRVSPRWQQGRRVPGARGHWAAVGSKQGPAGGRSGVHSDAGTRAAGVQMLFPPPLRAENEQISGEFLAYLFPFCFKNLWGFF</sequence>
<dbReference type="Proteomes" id="UP001488838">
    <property type="component" value="Unassembled WGS sequence"/>
</dbReference>
<feature type="non-terminal residue" evidence="2">
    <location>
        <position position="1"/>
    </location>
</feature>
<proteinExistence type="predicted"/>
<name>A0AAW0JI62_MYOGA</name>
<evidence type="ECO:0000313" key="3">
    <source>
        <dbReference type="Proteomes" id="UP001488838"/>
    </source>
</evidence>
<dbReference type="AlphaFoldDB" id="A0AAW0JI62"/>
<evidence type="ECO:0000313" key="2">
    <source>
        <dbReference type="EMBL" id="KAK7826313.1"/>
    </source>
</evidence>
<reference evidence="2 3" key="1">
    <citation type="journal article" date="2023" name="bioRxiv">
        <title>Conserved and derived expression patterns and positive selection on dental genes reveal complex evolutionary context of ever-growing rodent molars.</title>
        <authorList>
            <person name="Calamari Z.T."/>
            <person name="Song A."/>
            <person name="Cohen E."/>
            <person name="Akter M."/>
            <person name="Roy R.D."/>
            <person name="Hallikas O."/>
            <person name="Christensen M.M."/>
            <person name="Li P."/>
            <person name="Marangoni P."/>
            <person name="Jernvall J."/>
            <person name="Klein O.D."/>
        </authorList>
    </citation>
    <scope>NUCLEOTIDE SEQUENCE [LARGE SCALE GENOMIC DNA]</scope>
    <source>
        <strain evidence="2">V071</strain>
    </source>
</reference>
<accession>A0AAW0JI62</accession>
<comment type="caution">
    <text evidence="2">The sequence shown here is derived from an EMBL/GenBank/DDBJ whole genome shotgun (WGS) entry which is preliminary data.</text>
</comment>
<gene>
    <name evidence="2" type="ORF">U0070_021327</name>
</gene>